<dbReference type="PRINTS" id="PR00081">
    <property type="entry name" value="GDHRDH"/>
</dbReference>
<dbReference type="RefSeq" id="WP_224196965.1">
    <property type="nucleotide sequence ID" value="NZ_JAIRAU010000056.1"/>
</dbReference>
<keyword evidence="2" id="KW-0560">Oxidoreductase</keyword>
<dbReference type="SMART" id="SM00822">
    <property type="entry name" value="PKS_KR"/>
    <property type="match status" value="1"/>
</dbReference>
<comment type="similarity">
    <text evidence="1 3">Belongs to the short-chain dehydrogenases/reductases (SDR) family.</text>
</comment>
<evidence type="ECO:0000256" key="1">
    <source>
        <dbReference type="ARBA" id="ARBA00006484"/>
    </source>
</evidence>
<evidence type="ECO:0000313" key="6">
    <source>
        <dbReference type="Proteomes" id="UP001139031"/>
    </source>
</evidence>
<feature type="domain" description="Ketoreductase" evidence="4">
    <location>
        <begin position="10"/>
        <end position="192"/>
    </location>
</feature>
<dbReference type="PANTHER" id="PTHR43669">
    <property type="entry name" value="5-KETO-D-GLUCONATE 5-REDUCTASE"/>
    <property type="match status" value="1"/>
</dbReference>
<dbReference type="EMBL" id="JAIRAU010000056">
    <property type="protein sequence ID" value="MBZ5715224.1"/>
    <property type="molecule type" value="Genomic_DNA"/>
</dbReference>
<accession>A0ABS7U485</accession>
<dbReference type="InterPro" id="IPR020904">
    <property type="entry name" value="Sc_DH/Rdtase_CS"/>
</dbReference>
<organism evidence="5 6">
    <name type="scientific">Nannocystis pusilla</name>
    <dbReference type="NCBI Taxonomy" id="889268"/>
    <lineage>
        <taxon>Bacteria</taxon>
        <taxon>Pseudomonadati</taxon>
        <taxon>Myxococcota</taxon>
        <taxon>Polyangia</taxon>
        <taxon>Nannocystales</taxon>
        <taxon>Nannocystaceae</taxon>
        <taxon>Nannocystis</taxon>
    </lineage>
</organism>
<reference evidence="5" key="1">
    <citation type="submission" date="2021-08" db="EMBL/GenBank/DDBJ databases">
        <authorList>
            <person name="Stevens D.C."/>
        </authorList>
    </citation>
    <scope>NUCLEOTIDE SEQUENCE</scope>
    <source>
        <strain evidence="5">DSM 53165</strain>
    </source>
</reference>
<dbReference type="PRINTS" id="PR00080">
    <property type="entry name" value="SDRFAMILY"/>
</dbReference>
<comment type="caution">
    <text evidence="5">The sequence shown here is derived from an EMBL/GenBank/DDBJ whole genome shotgun (WGS) entry which is preliminary data.</text>
</comment>
<evidence type="ECO:0000256" key="2">
    <source>
        <dbReference type="ARBA" id="ARBA00023002"/>
    </source>
</evidence>
<sequence length="247" mass="25837">MTTNLDFTDNVALVTGAGRGLGLALARELGRRGARVGLVARDAAALRAAVDSLRGEGVVAEAIVGDVGDKRAIHAIAHQAAALLGPVDLLIHNASTLGPAPLRLLLDTECEDFERALQVNLLGPFRLSKVIAGAMALRGRGTIVHVSSDAAVEAYPRWGAYGASKAALDHLSRTWAAELEGTGVRVLAIDPGEMDTQMHADAIPEADRSSLADPADVARWIAAIVRDPAGAPSGARVRADDWKEGRR</sequence>
<evidence type="ECO:0000313" key="5">
    <source>
        <dbReference type="EMBL" id="MBZ5715224.1"/>
    </source>
</evidence>
<dbReference type="PROSITE" id="PS00061">
    <property type="entry name" value="ADH_SHORT"/>
    <property type="match status" value="1"/>
</dbReference>
<keyword evidence="6" id="KW-1185">Reference proteome</keyword>
<dbReference type="CDD" id="cd05233">
    <property type="entry name" value="SDR_c"/>
    <property type="match status" value="1"/>
</dbReference>
<evidence type="ECO:0000256" key="3">
    <source>
        <dbReference type="RuleBase" id="RU000363"/>
    </source>
</evidence>
<dbReference type="Gene3D" id="3.40.50.720">
    <property type="entry name" value="NAD(P)-binding Rossmann-like Domain"/>
    <property type="match status" value="1"/>
</dbReference>
<dbReference type="InterPro" id="IPR057326">
    <property type="entry name" value="KR_dom"/>
</dbReference>
<dbReference type="InterPro" id="IPR036291">
    <property type="entry name" value="NAD(P)-bd_dom_sf"/>
</dbReference>
<name>A0ABS7U485_9BACT</name>
<dbReference type="Proteomes" id="UP001139031">
    <property type="component" value="Unassembled WGS sequence"/>
</dbReference>
<evidence type="ECO:0000259" key="4">
    <source>
        <dbReference type="SMART" id="SM00822"/>
    </source>
</evidence>
<dbReference type="SUPFAM" id="SSF51735">
    <property type="entry name" value="NAD(P)-binding Rossmann-fold domains"/>
    <property type="match status" value="1"/>
</dbReference>
<dbReference type="Pfam" id="PF00106">
    <property type="entry name" value="adh_short"/>
    <property type="match status" value="1"/>
</dbReference>
<protein>
    <submittedName>
        <fullName evidence="5">SDR family oxidoreductase</fullName>
    </submittedName>
</protein>
<dbReference type="InterPro" id="IPR002347">
    <property type="entry name" value="SDR_fam"/>
</dbReference>
<proteinExistence type="inferred from homology"/>
<dbReference type="PANTHER" id="PTHR43669:SF3">
    <property type="entry name" value="ALCOHOL DEHYDROGENASE, PUTATIVE (AFU_ORTHOLOGUE AFUA_3G03445)-RELATED"/>
    <property type="match status" value="1"/>
</dbReference>
<gene>
    <name evidence="5" type="ORF">K7C98_38825</name>
</gene>